<evidence type="ECO:0000313" key="3">
    <source>
        <dbReference type="Proteomes" id="UP000596977"/>
    </source>
</evidence>
<feature type="domain" description="BioF2-like acetyltransferase" evidence="1">
    <location>
        <begin position="83"/>
        <end position="224"/>
    </location>
</feature>
<evidence type="ECO:0000259" key="1">
    <source>
        <dbReference type="Pfam" id="PF13480"/>
    </source>
</evidence>
<dbReference type="SUPFAM" id="SSF55729">
    <property type="entry name" value="Acyl-CoA N-acyltransferases (Nat)"/>
    <property type="match status" value="1"/>
</dbReference>
<dbReference type="EMBL" id="BMKB01000003">
    <property type="protein sequence ID" value="GGA52944.1"/>
    <property type="molecule type" value="Genomic_DNA"/>
</dbReference>
<keyword evidence="3" id="KW-1185">Reference proteome</keyword>
<dbReference type="InterPro" id="IPR038740">
    <property type="entry name" value="BioF2-like_GNAT_dom"/>
</dbReference>
<dbReference type="Proteomes" id="UP000596977">
    <property type="component" value="Unassembled WGS sequence"/>
</dbReference>
<protein>
    <recommendedName>
        <fullName evidence="1">BioF2-like acetyltransferase domain-containing protein</fullName>
    </recommendedName>
</protein>
<dbReference type="Pfam" id="PF13480">
    <property type="entry name" value="Acetyltransf_6"/>
    <property type="match status" value="1"/>
</dbReference>
<organism evidence="2 3">
    <name type="scientific">Pelagibacterium lentulum</name>
    <dbReference type="NCBI Taxonomy" id="2029865"/>
    <lineage>
        <taxon>Bacteria</taxon>
        <taxon>Pseudomonadati</taxon>
        <taxon>Pseudomonadota</taxon>
        <taxon>Alphaproteobacteria</taxon>
        <taxon>Hyphomicrobiales</taxon>
        <taxon>Devosiaceae</taxon>
        <taxon>Pelagibacterium</taxon>
    </lineage>
</organism>
<accession>A0A916RE72</accession>
<dbReference type="AlphaFoldDB" id="A0A916RE72"/>
<proteinExistence type="predicted"/>
<sequence>MAASLPLAWGTGGIIGTRPVDPAVVSQIFGDLAGLPYLQIVISPNPRVGSVWKDAVPPNVVTTQRLAHAIDVAEGYDHVWAKKFSKTTRSRIRKAMRHGLHVEADNTGRLMPVFCDLLKLSLDRWAKSQNEPRMLTHLRGYFRDPPSKFEALARHMGEACMVWVAWDGRRPAAASIVLYGRNANDIRCVMDKEIASTSGANDLLLHHSIAHACERGAGLYHLGETGPSASLAHFKKRFGAEPYPYADYAVEKLPLTRFDRSVRSIVKRMIGFKD</sequence>
<dbReference type="Gene3D" id="3.40.630.30">
    <property type="match status" value="1"/>
</dbReference>
<evidence type="ECO:0000313" key="2">
    <source>
        <dbReference type="EMBL" id="GGA52944.1"/>
    </source>
</evidence>
<comment type="caution">
    <text evidence="2">The sequence shown here is derived from an EMBL/GenBank/DDBJ whole genome shotgun (WGS) entry which is preliminary data.</text>
</comment>
<dbReference type="InterPro" id="IPR016181">
    <property type="entry name" value="Acyl_CoA_acyltransferase"/>
</dbReference>
<gene>
    <name evidence="2" type="ORF">GCM10011499_23830</name>
</gene>
<reference evidence="2 3" key="1">
    <citation type="journal article" date="2014" name="Int. J. Syst. Evol. Microbiol.">
        <title>Complete genome sequence of Corynebacterium casei LMG S-19264T (=DSM 44701T), isolated from a smear-ripened cheese.</title>
        <authorList>
            <consortium name="US DOE Joint Genome Institute (JGI-PGF)"/>
            <person name="Walter F."/>
            <person name="Albersmeier A."/>
            <person name="Kalinowski J."/>
            <person name="Ruckert C."/>
        </authorList>
    </citation>
    <scope>NUCLEOTIDE SEQUENCE [LARGE SCALE GENOMIC DNA]</scope>
    <source>
        <strain evidence="2 3">CGMCC 1.15896</strain>
    </source>
</reference>
<name>A0A916RE72_9HYPH</name>